<dbReference type="InterPro" id="IPR036286">
    <property type="entry name" value="LexA/Signal_pep-like_sf"/>
</dbReference>
<accession>A0A849VNH0</accession>
<evidence type="ECO:0000313" key="3">
    <source>
        <dbReference type="Proteomes" id="UP000550508"/>
    </source>
</evidence>
<dbReference type="CDD" id="cd06529">
    <property type="entry name" value="S24_LexA-like"/>
    <property type="match status" value="1"/>
</dbReference>
<dbReference type="SUPFAM" id="SSF47413">
    <property type="entry name" value="lambda repressor-like DNA-binding domains"/>
    <property type="match status" value="1"/>
</dbReference>
<reference evidence="2 3" key="1">
    <citation type="submission" date="2020-05" db="EMBL/GenBank/DDBJ databases">
        <authorList>
            <person name="Kim M.K."/>
        </authorList>
    </citation>
    <scope>NUCLEOTIDE SEQUENCE [LARGE SCALE GENOMIC DNA]</scope>
    <source>
        <strain evidence="2 3">BT25</strain>
    </source>
</reference>
<proteinExistence type="predicted"/>
<dbReference type="InterPro" id="IPR015927">
    <property type="entry name" value="Peptidase_S24_S26A/B/C"/>
</dbReference>
<dbReference type="EMBL" id="JABUMX010000002">
    <property type="protein sequence ID" value="NTS31381.1"/>
    <property type="molecule type" value="Genomic_DNA"/>
</dbReference>
<comment type="caution">
    <text evidence="2">The sequence shown here is derived from an EMBL/GenBank/DDBJ whole genome shotgun (WGS) entry which is preliminary data.</text>
</comment>
<organism evidence="2 3">
    <name type="scientific">Phyllobacterium pellucidum</name>
    <dbReference type="NCBI Taxonomy" id="2740464"/>
    <lineage>
        <taxon>Bacteria</taxon>
        <taxon>Pseudomonadati</taxon>
        <taxon>Pseudomonadota</taxon>
        <taxon>Alphaproteobacteria</taxon>
        <taxon>Hyphomicrobiales</taxon>
        <taxon>Phyllobacteriaceae</taxon>
        <taxon>Phyllobacterium</taxon>
    </lineage>
</organism>
<dbReference type="AlphaFoldDB" id="A0A849VNH0"/>
<dbReference type="GO" id="GO:0003677">
    <property type="term" value="F:DNA binding"/>
    <property type="evidence" value="ECO:0007669"/>
    <property type="project" value="InterPro"/>
</dbReference>
<gene>
    <name evidence="2" type="ORF">HQ945_08960</name>
</gene>
<dbReference type="Pfam" id="PF00717">
    <property type="entry name" value="Peptidase_S24"/>
    <property type="match status" value="1"/>
</dbReference>
<evidence type="ECO:0000313" key="2">
    <source>
        <dbReference type="EMBL" id="NTS31381.1"/>
    </source>
</evidence>
<dbReference type="InterPro" id="IPR039418">
    <property type="entry name" value="LexA-like"/>
</dbReference>
<keyword evidence="3" id="KW-1185">Reference proteome</keyword>
<feature type="domain" description="Peptidase S24/S26A/S26B/S26C" evidence="1">
    <location>
        <begin position="147"/>
        <end position="233"/>
    </location>
</feature>
<dbReference type="InterPro" id="IPR010982">
    <property type="entry name" value="Lambda_DNA-bd_dom_sf"/>
</dbReference>
<sequence>MTKDCLKALFPYPKRSGKLPTYQGEISDFTKYVEISYCRDIMDLKTIVVNRLEQLGVGAVEAATAAGIERTFIRDIVDDKKKSVRADKMGALARALKLNPEALMQGVLLADDEPVEHASYVRLMGFIGAGAVIEPDFEQTPPEGLDQIHIEIPLPGDMIAFQVKGVSMLPRYDEGDVIIVWREQKRGTDSFLGEEAAVRTRDGRRFLKTIRRGENGYTLESWNDHPIENQELDWVGEIYVTIRGNQLRRMVKSMHRQGGVQGQLKLRA</sequence>
<protein>
    <submittedName>
        <fullName evidence="2">Peptidase S24</fullName>
    </submittedName>
</protein>
<name>A0A849VNH0_9HYPH</name>
<dbReference type="SUPFAM" id="SSF51306">
    <property type="entry name" value="LexA/Signal peptidase"/>
    <property type="match status" value="1"/>
</dbReference>
<dbReference type="Proteomes" id="UP000550508">
    <property type="component" value="Unassembled WGS sequence"/>
</dbReference>
<dbReference type="RefSeq" id="WP_174208007.1">
    <property type="nucleotide sequence ID" value="NZ_JABUMX010000002.1"/>
</dbReference>
<evidence type="ECO:0000259" key="1">
    <source>
        <dbReference type="Pfam" id="PF00717"/>
    </source>
</evidence>
<dbReference type="Gene3D" id="2.10.109.10">
    <property type="entry name" value="Umud Fragment, subunit A"/>
    <property type="match status" value="1"/>
</dbReference>
<dbReference type="Gene3D" id="1.10.260.40">
    <property type="entry name" value="lambda repressor-like DNA-binding domains"/>
    <property type="match status" value="1"/>
</dbReference>